<evidence type="ECO:0000256" key="1">
    <source>
        <dbReference type="SAM" id="MobiDB-lite"/>
    </source>
</evidence>
<comment type="caution">
    <text evidence="2">The sequence shown here is derived from an EMBL/GenBank/DDBJ whole genome shotgun (WGS) entry which is preliminary data.</text>
</comment>
<dbReference type="Proteomes" id="UP000604825">
    <property type="component" value="Unassembled WGS sequence"/>
</dbReference>
<keyword evidence="3" id="KW-1185">Reference proteome</keyword>
<accession>A0A811NNI6</accession>
<evidence type="ECO:0000313" key="3">
    <source>
        <dbReference type="Proteomes" id="UP000604825"/>
    </source>
</evidence>
<dbReference type="OrthoDB" id="689240at2759"/>
<dbReference type="AlphaFoldDB" id="A0A811NNI6"/>
<evidence type="ECO:0000313" key="2">
    <source>
        <dbReference type="EMBL" id="CAD6228494.1"/>
    </source>
</evidence>
<feature type="compositionally biased region" description="Basic and acidic residues" evidence="1">
    <location>
        <begin position="494"/>
        <end position="507"/>
    </location>
</feature>
<organism evidence="2 3">
    <name type="scientific">Miscanthus lutarioriparius</name>
    <dbReference type="NCBI Taxonomy" id="422564"/>
    <lineage>
        <taxon>Eukaryota</taxon>
        <taxon>Viridiplantae</taxon>
        <taxon>Streptophyta</taxon>
        <taxon>Embryophyta</taxon>
        <taxon>Tracheophyta</taxon>
        <taxon>Spermatophyta</taxon>
        <taxon>Magnoliopsida</taxon>
        <taxon>Liliopsida</taxon>
        <taxon>Poales</taxon>
        <taxon>Poaceae</taxon>
        <taxon>PACMAD clade</taxon>
        <taxon>Panicoideae</taxon>
        <taxon>Andropogonodae</taxon>
        <taxon>Andropogoneae</taxon>
        <taxon>Saccharinae</taxon>
        <taxon>Miscanthus</taxon>
    </lineage>
</organism>
<sequence>MPRPDSFSITLFPVPVKGETKQPRRPPPPTNNRRRSASRVLQLLTGHRPSEILDRTALNIIDYAYTALLEIAPPEGSQSVVEVSAPVDPADPYSPLVHVDASSTHCRIRLPYSRCALAGGPDDGRTCVEQIKNNHPGPSPSCATLSVSPAAVHLLARVVGAGDRKVRWRFVDTRTDASSEGLLTVLRTIGSLLEEAISRETTLLEMVRASGFGRSPKVDGIVTVRTALEEMRGVLDVDAMITHRRRQKRCRRVREINCPPAAEMAADAEMLTDRMRTLHVDEVQDDAEVLAKRLRTQSRIGDWLASKVSGIRMKNSIETRLFSVLLAITRDAVLSVQENFSEQHDLPRFRTHSARSKEAWTSMVGQFNSRFTLAFTVAQVVMPKEEVAMEWTMRARQKYVQKFLHCIHCHCNVPDADGASALHFDVEGTRDDTLIGLVMMNSVLHQVKDFTFNASPEEAHPPNSSNLETFVPEQFLETQRHTSWPSSSSTPESVDARRAKKTENQPD</sequence>
<dbReference type="EMBL" id="CAJGYO010000005">
    <property type="protein sequence ID" value="CAD6228494.1"/>
    <property type="molecule type" value="Genomic_DNA"/>
</dbReference>
<feature type="compositionally biased region" description="Low complexity" evidence="1">
    <location>
        <begin position="482"/>
        <end position="493"/>
    </location>
</feature>
<gene>
    <name evidence="2" type="ORF">NCGR_LOCUS19272</name>
</gene>
<name>A0A811NNI6_9POAL</name>
<protein>
    <submittedName>
        <fullName evidence="2">Uncharacterized protein</fullName>
    </submittedName>
</protein>
<feature type="region of interest" description="Disordered" evidence="1">
    <location>
        <begin position="477"/>
        <end position="507"/>
    </location>
</feature>
<reference evidence="2" key="1">
    <citation type="submission" date="2020-10" db="EMBL/GenBank/DDBJ databases">
        <authorList>
            <person name="Han B."/>
            <person name="Lu T."/>
            <person name="Zhao Q."/>
            <person name="Huang X."/>
            <person name="Zhao Y."/>
        </authorList>
    </citation>
    <scope>NUCLEOTIDE SEQUENCE</scope>
</reference>
<proteinExistence type="predicted"/>
<feature type="region of interest" description="Disordered" evidence="1">
    <location>
        <begin position="12"/>
        <end position="37"/>
    </location>
</feature>